<dbReference type="RefSeq" id="XP_019921646.2">
    <property type="nucleotide sequence ID" value="XM_020066087.3"/>
</dbReference>
<evidence type="ECO:0000256" key="1">
    <source>
        <dbReference type="ARBA" id="ARBA00008670"/>
    </source>
</evidence>
<dbReference type="SUPFAM" id="SSF49842">
    <property type="entry name" value="TNF-like"/>
    <property type="match status" value="1"/>
</dbReference>
<dbReference type="PROSITE" id="PS50049">
    <property type="entry name" value="THD_2"/>
    <property type="match status" value="1"/>
</dbReference>
<reference evidence="4" key="1">
    <citation type="submission" date="2022-08" db="UniProtKB">
        <authorList>
            <consortium name="EnsemblMetazoa"/>
        </authorList>
    </citation>
    <scope>IDENTIFICATION</scope>
    <source>
        <strain evidence="4">05x7-T-G4-1.051#20</strain>
    </source>
</reference>
<dbReference type="Gene3D" id="2.60.120.40">
    <property type="match status" value="1"/>
</dbReference>
<evidence type="ECO:0000259" key="3">
    <source>
        <dbReference type="PROSITE" id="PS50049"/>
    </source>
</evidence>
<dbReference type="KEGG" id="crg:105325632"/>
<dbReference type="InterPro" id="IPR008983">
    <property type="entry name" value="Tumour_necrosis_fac-like_dom"/>
</dbReference>
<dbReference type="Pfam" id="PF00229">
    <property type="entry name" value="TNF"/>
    <property type="match status" value="1"/>
</dbReference>
<dbReference type="GO" id="GO:0006955">
    <property type="term" value="P:immune response"/>
    <property type="evidence" value="ECO:0007669"/>
    <property type="project" value="InterPro"/>
</dbReference>
<keyword evidence="2" id="KW-1133">Transmembrane helix</keyword>
<dbReference type="GO" id="GO:0016020">
    <property type="term" value="C:membrane"/>
    <property type="evidence" value="ECO:0007669"/>
    <property type="project" value="InterPro"/>
</dbReference>
<name>A0A8W8IRC7_MAGGI</name>
<accession>A0A8W8IRC7</accession>
<evidence type="ECO:0000313" key="5">
    <source>
        <dbReference type="Proteomes" id="UP000005408"/>
    </source>
</evidence>
<dbReference type="OrthoDB" id="6143528at2759"/>
<organism evidence="4 5">
    <name type="scientific">Magallana gigas</name>
    <name type="common">Pacific oyster</name>
    <name type="synonym">Crassostrea gigas</name>
    <dbReference type="NCBI Taxonomy" id="29159"/>
    <lineage>
        <taxon>Eukaryota</taxon>
        <taxon>Metazoa</taxon>
        <taxon>Spiralia</taxon>
        <taxon>Lophotrochozoa</taxon>
        <taxon>Mollusca</taxon>
        <taxon>Bivalvia</taxon>
        <taxon>Autobranchia</taxon>
        <taxon>Pteriomorphia</taxon>
        <taxon>Ostreida</taxon>
        <taxon>Ostreoidea</taxon>
        <taxon>Ostreidae</taxon>
        <taxon>Magallana</taxon>
    </lineage>
</organism>
<evidence type="ECO:0000256" key="2">
    <source>
        <dbReference type="SAM" id="Phobius"/>
    </source>
</evidence>
<dbReference type="EnsemblMetazoa" id="G15243.1">
    <property type="protein sequence ID" value="G15243.1:cds"/>
    <property type="gene ID" value="G15243"/>
</dbReference>
<feature type="transmembrane region" description="Helical" evidence="2">
    <location>
        <begin position="20"/>
        <end position="42"/>
    </location>
</feature>
<dbReference type="Proteomes" id="UP000005408">
    <property type="component" value="Unassembled WGS sequence"/>
</dbReference>
<protein>
    <recommendedName>
        <fullName evidence="3">THD domain-containing protein</fullName>
    </recommendedName>
</protein>
<proteinExistence type="inferred from homology"/>
<dbReference type="GO" id="GO:0005164">
    <property type="term" value="F:tumor necrosis factor receptor binding"/>
    <property type="evidence" value="ECO:0007669"/>
    <property type="project" value="InterPro"/>
</dbReference>
<keyword evidence="2" id="KW-0472">Membrane</keyword>
<dbReference type="GeneID" id="105325632"/>
<feature type="domain" description="THD" evidence="3">
    <location>
        <begin position="133"/>
        <end position="277"/>
    </location>
</feature>
<keyword evidence="5" id="KW-1185">Reference proteome</keyword>
<sequence length="279" mass="31677">MTAYSPFQKCLISLTFVGNVLIIILGSAWIGLPWETIFLNFWNRKTPLMDKRNVSGDAIGLTKDSVCMSCDYLGDTVLAHETLYSDVITTECENKLCCLKDGEIRNFLQSINDLKESNSLTKTSLGWWRNRPNSAHFYMDKDTPVKDKDLQWTLADSQETAFANDIELLNKTYMKVNSVGLYYIYAATTFDLGSRELISPFYQILRKSHPKQTNTGDESLVFHKISGLTLEKQQTIFMSGIFFLMKNHQISSELSEGGHKFLDSSAVLKSYIGAYKLHP</sequence>
<dbReference type="AlphaFoldDB" id="A0A8W8IRC7"/>
<dbReference type="InterPro" id="IPR006052">
    <property type="entry name" value="TNF_dom"/>
</dbReference>
<keyword evidence="2" id="KW-0812">Transmembrane</keyword>
<evidence type="ECO:0000313" key="4">
    <source>
        <dbReference type="EnsemblMetazoa" id="G15243.1:cds"/>
    </source>
</evidence>
<comment type="similarity">
    <text evidence="1">Belongs to the tumor necrosis factor family.</text>
</comment>